<reference evidence="3" key="1">
    <citation type="submission" date="2019-06" db="EMBL/GenBank/DDBJ databases">
        <title>Draft genome sequence of the griseofulvin-producing fungus Xylaria cubensis strain G536.</title>
        <authorList>
            <person name="Mead M.E."/>
            <person name="Raja H.A."/>
            <person name="Steenwyk J.L."/>
            <person name="Knowles S.L."/>
            <person name="Oberlies N.H."/>
            <person name="Rokas A."/>
        </authorList>
    </citation>
    <scope>NUCLEOTIDE SEQUENCE [LARGE SCALE GENOMIC DNA]</scope>
    <source>
        <strain evidence="3">G536</strain>
    </source>
</reference>
<organism evidence="2 3">
    <name type="scientific">Xylaria flabelliformis</name>
    <dbReference type="NCBI Taxonomy" id="2512241"/>
    <lineage>
        <taxon>Eukaryota</taxon>
        <taxon>Fungi</taxon>
        <taxon>Dikarya</taxon>
        <taxon>Ascomycota</taxon>
        <taxon>Pezizomycotina</taxon>
        <taxon>Sordariomycetes</taxon>
        <taxon>Xylariomycetidae</taxon>
        <taxon>Xylariales</taxon>
        <taxon>Xylariaceae</taxon>
        <taxon>Xylaria</taxon>
    </lineage>
</organism>
<feature type="compositionally biased region" description="Polar residues" evidence="1">
    <location>
        <begin position="110"/>
        <end position="121"/>
    </location>
</feature>
<feature type="region of interest" description="Disordered" evidence="1">
    <location>
        <begin position="101"/>
        <end position="121"/>
    </location>
</feature>
<dbReference type="Proteomes" id="UP000319160">
    <property type="component" value="Unassembled WGS sequence"/>
</dbReference>
<dbReference type="OrthoDB" id="2984728at2759"/>
<evidence type="ECO:0000256" key="1">
    <source>
        <dbReference type="SAM" id="MobiDB-lite"/>
    </source>
</evidence>
<evidence type="ECO:0000313" key="2">
    <source>
        <dbReference type="EMBL" id="TRX89636.1"/>
    </source>
</evidence>
<dbReference type="EMBL" id="VFLP01000065">
    <property type="protein sequence ID" value="TRX89636.1"/>
    <property type="molecule type" value="Genomic_DNA"/>
</dbReference>
<comment type="caution">
    <text evidence="2">The sequence shown here is derived from an EMBL/GenBank/DDBJ whole genome shotgun (WGS) entry which is preliminary data.</text>
</comment>
<protein>
    <submittedName>
        <fullName evidence="2">Uncharacterized protein</fullName>
    </submittedName>
</protein>
<sequence length="121" mass="12993">MRTGLEGHDNDVLVRHHMPTASGFIRGVAGGNKFTSTFVIEDIQYHFSGGFDPSVPPFTCDQATLLYTDLGQLTTTRDFEGKIGTDTVSFTIGNGPTITGRLDMPINPASRVSGSGTWAQN</sequence>
<name>A0A553HNW7_9PEZI</name>
<gene>
    <name evidence="2" type="ORF">FHL15_009545</name>
</gene>
<evidence type="ECO:0000313" key="3">
    <source>
        <dbReference type="Proteomes" id="UP000319160"/>
    </source>
</evidence>
<accession>A0A553HNW7</accession>
<proteinExistence type="predicted"/>
<keyword evidence="3" id="KW-1185">Reference proteome</keyword>
<dbReference type="AlphaFoldDB" id="A0A553HNW7"/>